<feature type="binding site" evidence="4">
    <location>
        <position position="54"/>
    </location>
    <ligand>
        <name>substrate</name>
    </ligand>
</feature>
<feature type="binding site" evidence="4">
    <location>
        <position position="49"/>
    </location>
    <ligand>
        <name>substrate</name>
    </ligand>
</feature>
<comment type="cofactor">
    <cofactor evidence="5">
        <name>Mg(2+)</name>
        <dbReference type="ChEBI" id="CHEBI:18420"/>
    </cofactor>
</comment>
<name>A0AAW9AAW9_9BACL</name>
<dbReference type="PANTHER" id="PTHR23407:SF1">
    <property type="entry name" value="5-FORMYLTETRAHYDROFOLATE CYCLO-LIGASE"/>
    <property type="match status" value="1"/>
</dbReference>
<dbReference type="RefSeq" id="WP_317940748.1">
    <property type="nucleotide sequence ID" value="NZ_JAUBDJ010000005.1"/>
</dbReference>
<dbReference type="SUPFAM" id="SSF100950">
    <property type="entry name" value="NagB/RpiA/CoA transferase-like"/>
    <property type="match status" value="1"/>
</dbReference>
<dbReference type="GO" id="GO:0046872">
    <property type="term" value="F:metal ion binding"/>
    <property type="evidence" value="ECO:0007669"/>
    <property type="project" value="UniProtKB-KW"/>
</dbReference>
<comment type="catalytic activity">
    <reaction evidence="5">
        <text>(6S)-5-formyl-5,6,7,8-tetrahydrofolate + ATP = (6R)-5,10-methenyltetrahydrofolate + ADP + phosphate</text>
        <dbReference type="Rhea" id="RHEA:10488"/>
        <dbReference type="ChEBI" id="CHEBI:30616"/>
        <dbReference type="ChEBI" id="CHEBI:43474"/>
        <dbReference type="ChEBI" id="CHEBI:57455"/>
        <dbReference type="ChEBI" id="CHEBI:57457"/>
        <dbReference type="ChEBI" id="CHEBI:456216"/>
        <dbReference type="EC" id="6.3.3.2"/>
    </reaction>
</comment>
<organism evidence="6 7">
    <name type="scientific">Sporosarcina thermotolerans</name>
    <dbReference type="NCBI Taxonomy" id="633404"/>
    <lineage>
        <taxon>Bacteria</taxon>
        <taxon>Bacillati</taxon>
        <taxon>Bacillota</taxon>
        <taxon>Bacilli</taxon>
        <taxon>Bacillales</taxon>
        <taxon>Caryophanaceae</taxon>
        <taxon>Sporosarcina</taxon>
    </lineage>
</organism>
<evidence type="ECO:0000313" key="7">
    <source>
        <dbReference type="Proteomes" id="UP001271648"/>
    </source>
</evidence>
<keyword evidence="5" id="KW-0460">Magnesium</keyword>
<dbReference type="AlphaFoldDB" id="A0AAW9AAW9"/>
<dbReference type="Gene3D" id="3.40.50.10420">
    <property type="entry name" value="NagB/RpiA/CoA transferase-like"/>
    <property type="match status" value="1"/>
</dbReference>
<keyword evidence="6" id="KW-0436">Ligase</keyword>
<evidence type="ECO:0000256" key="2">
    <source>
        <dbReference type="ARBA" id="ARBA00022741"/>
    </source>
</evidence>
<sequence length="193" mass="21861">MGKLTKRKQILSNMKDMDTSEYASKSSSIVKLLLASEEYCKAETIGVTISRFPEVDTISIIEAAWKSGKKVAVPKCISSTREMDFRIITSFDDLETVYMDLREPVIERTETVEKTAIDLQIVPGVVYSDEGYRIGFGGGYYDRYLTDYPGERLSLAFKVQTALNVPVEEHDIPVNKIITENGVIQCRMLRERI</sequence>
<dbReference type="InterPro" id="IPR002698">
    <property type="entry name" value="FTHF_cligase"/>
</dbReference>
<dbReference type="GO" id="GO:0009396">
    <property type="term" value="P:folic acid-containing compound biosynthetic process"/>
    <property type="evidence" value="ECO:0007669"/>
    <property type="project" value="TreeGrafter"/>
</dbReference>
<evidence type="ECO:0000256" key="1">
    <source>
        <dbReference type="ARBA" id="ARBA00010638"/>
    </source>
</evidence>
<keyword evidence="2 4" id="KW-0547">Nucleotide-binding</keyword>
<comment type="caution">
    <text evidence="6">The sequence shown here is derived from an EMBL/GenBank/DDBJ whole genome shotgun (WGS) entry which is preliminary data.</text>
</comment>
<gene>
    <name evidence="6" type="ORF">QTL97_10420</name>
</gene>
<evidence type="ECO:0000256" key="4">
    <source>
        <dbReference type="PIRSR" id="PIRSR006806-1"/>
    </source>
</evidence>
<dbReference type="InterPro" id="IPR024185">
    <property type="entry name" value="FTHF_cligase-like_sf"/>
</dbReference>
<dbReference type="GO" id="GO:0035999">
    <property type="term" value="P:tetrahydrofolate interconversion"/>
    <property type="evidence" value="ECO:0007669"/>
    <property type="project" value="TreeGrafter"/>
</dbReference>
<keyword evidence="7" id="KW-1185">Reference proteome</keyword>
<accession>A0AAW9AAW9</accession>
<keyword evidence="5" id="KW-0479">Metal-binding</keyword>
<dbReference type="EMBL" id="JAUBDJ010000005">
    <property type="protein sequence ID" value="MDW0117349.1"/>
    <property type="molecule type" value="Genomic_DNA"/>
</dbReference>
<feature type="binding site" evidence="4">
    <location>
        <begin position="133"/>
        <end position="141"/>
    </location>
    <ligand>
        <name>ATP</name>
        <dbReference type="ChEBI" id="CHEBI:30616"/>
    </ligand>
</feature>
<reference evidence="6 7" key="1">
    <citation type="submission" date="2023-06" db="EMBL/GenBank/DDBJ databases">
        <title>Sporosarcina sp. nov., isolated from Korean traditional fermented seafood 'Jeotgal'.</title>
        <authorList>
            <person name="Yang A.I."/>
            <person name="Shin N.-R."/>
        </authorList>
    </citation>
    <scope>NUCLEOTIDE SEQUENCE [LARGE SCALE GENOMIC DNA]</scope>
    <source>
        <strain evidence="6 7">KCTC43456</strain>
    </source>
</reference>
<dbReference type="Proteomes" id="UP001271648">
    <property type="component" value="Unassembled WGS sequence"/>
</dbReference>
<dbReference type="GO" id="GO:0005524">
    <property type="term" value="F:ATP binding"/>
    <property type="evidence" value="ECO:0007669"/>
    <property type="project" value="UniProtKB-KW"/>
</dbReference>
<dbReference type="Pfam" id="PF01812">
    <property type="entry name" value="5-FTHF_cyc-lig"/>
    <property type="match status" value="1"/>
</dbReference>
<dbReference type="PANTHER" id="PTHR23407">
    <property type="entry name" value="ATPASE INHIBITOR/5-FORMYLTETRAHYDROFOLATE CYCLO-LIGASE"/>
    <property type="match status" value="1"/>
</dbReference>
<proteinExistence type="inferred from homology"/>
<dbReference type="InterPro" id="IPR037171">
    <property type="entry name" value="NagB/RpiA_transferase-like"/>
</dbReference>
<comment type="similarity">
    <text evidence="1 5">Belongs to the 5-formyltetrahydrofolate cyclo-ligase family.</text>
</comment>
<evidence type="ECO:0000313" key="6">
    <source>
        <dbReference type="EMBL" id="MDW0117349.1"/>
    </source>
</evidence>
<dbReference type="EC" id="6.3.3.2" evidence="5"/>
<dbReference type="GO" id="GO:0030272">
    <property type="term" value="F:5-formyltetrahydrofolate cyclo-ligase activity"/>
    <property type="evidence" value="ECO:0007669"/>
    <property type="project" value="UniProtKB-EC"/>
</dbReference>
<dbReference type="NCBIfam" id="TIGR02727">
    <property type="entry name" value="MTHFS_bact"/>
    <property type="match status" value="1"/>
</dbReference>
<dbReference type="PIRSF" id="PIRSF006806">
    <property type="entry name" value="FTHF_cligase"/>
    <property type="match status" value="1"/>
</dbReference>
<protein>
    <recommendedName>
        <fullName evidence="5">5-formyltetrahydrofolate cyclo-ligase</fullName>
        <ecNumber evidence="5">6.3.3.2</ecNumber>
    </recommendedName>
</protein>
<evidence type="ECO:0000256" key="3">
    <source>
        <dbReference type="ARBA" id="ARBA00022840"/>
    </source>
</evidence>
<keyword evidence="3 4" id="KW-0067">ATP-binding</keyword>
<evidence type="ECO:0000256" key="5">
    <source>
        <dbReference type="RuleBase" id="RU361279"/>
    </source>
</evidence>